<organism evidence="3 4">
    <name type="scientific">Enterococcus thailandicus</name>
    <dbReference type="NCBI Taxonomy" id="417368"/>
    <lineage>
        <taxon>Bacteria</taxon>
        <taxon>Bacillati</taxon>
        <taxon>Bacillota</taxon>
        <taxon>Bacilli</taxon>
        <taxon>Lactobacillales</taxon>
        <taxon>Enterococcaceae</taxon>
        <taxon>Enterococcus</taxon>
    </lineage>
</organism>
<dbReference type="Proteomes" id="UP000321361">
    <property type="component" value="Unassembled WGS sequence"/>
</dbReference>
<feature type="compositionally biased region" description="Low complexity" evidence="1">
    <location>
        <begin position="37"/>
        <end position="47"/>
    </location>
</feature>
<keyword evidence="2" id="KW-0472">Membrane</keyword>
<dbReference type="RefSeq" id="WP_071868616.1">
    <property type="nucleotide sequence ID" value="NZ_BJUG01000005.1"/>
</dbReference>
<protein>
    <recommendedName>
        <fullName evidence="5">Gram-positive cocci surface proteins LPxTG domain-containing protein</fullName>
    </recommendedName>
</protein>
<evidence type="ECO:0000313" key="4">
    <source>
        <dbReference type="Proteomes" id="UP000321361"/>
    </source>
</evidence>
<sequence>MHNLLVATDTKGKVKFYVPETEETTDESSVESKVEESSASYPSSSKENLIESEGKQSIASFGENVYIELVVAGIILIIIAVLFALGRRRRK</sequence>
<feature type="transmembrane region" description="Helical" evidence="2">
    <location>
        <begin position="65"/>
        <end position="85"/>
    </location>
</feature>
<gene>
    <name evidence="3" type="ORF">ETH01_12320</name>
</gene>
<feature type="region of interest" description="Disordered" evidence="1">
    <location>
        <begin position="18"/>
        <end position="48"/>
    </location>
</feature>
<evidence type="ECO:0008006" key="5">
    <source>
        <dbReference type="Google" id="ProtNLM"/>
    </source>
</evidence>
<dbReference type="EMBL" id="BJUG01000005">
    <property type="protein sequence ID" value="GEK36945.1"/>
    <property type="molecule type" value="Genomic_DNA"/>
</dbReference>
<evidence type="ECO:0000256" key="2">
    <source>
        <dbReference type="SAM" id="Phobius"/>
    </source>
</evidence>
<dbReference type="AlphaFoldDB" id="A0A510WGZ6"/>
<evidence type="ECO:0000256" key="1">
    <source>
        <dbReference type="SAM" id="MobiDB-lite"/>
    </source>
</evidence>
<evidence type="ECO:0000313" key="3">
    <source>
        <dbReference type="EMBL" id="GEK36945.1"/>
    </source>
</evidence>
<accession>A0A510WGZ6</accession>
<name>A0A510WGZ6_ENTTH</name>
<feature type="compositionally biased region" description="Acidic residues" evidence="1">
    <location>
        <begin position="20"/>
        <end position="29"/>
    </location>
</feature>
<keyword evidence="2" id="KW-1133">Transmembrane helix</keyword>
<reference evidence="3 4" key="1">
    <citation type="submission" date="2019-07" db="EMBL/GenBank/DDBJ databases">
        <title>Whole genome shotgun sequence of Enterococcus thailandicus NBRC 101867.</title>
        <authorList>
            <person name="Hosoyama A."/>
            <person name="Uohara A."/>
            <person name="Ohji S."/>
            <person name="Ichikawa N."/>
        </authorList>
    </citation>
    <scope>NUCLEOTIDE SEQUENCE [LARGE SCALE GENOMIC DNA]</scope>
    <source>
        <strain evidence="3 4">NBRC 101867</strain>
    </source>
</reference>
<keyword evidence="2" id="KW-0812">Transmembrane</keyword>
<comment type="caution">
    <text evidence="3">The sequence shown here is derived from an EMBL/GenBank/DDBJ whole genome shotgun (WGS) entry which is preliminary data.</text>
</comment>
<proteinExistence type="predicted"/>